<evidence type="ECO:0000256" key="1">
    <source>
        <dbReference type="SAM" id="MobiDB-lite"/>
    </source>
</evidence>
<feature type="region of interest" description="Disordered" evidence="1">
    <location>
        <begin position="73"/>
        <end position="101"/>
    </location>
</feature>
<reference evidence="2" key="1">
    <citation type="submission" date="2023-03" db="UniProtKB">
        <authorList>
            <consortium name="EnsemblPlants"/>
        </authorList>
    </citation>
    <scope>IDENTIFICATION</scope>
</reference>
<name>A0A9I9DPU2_CUCME</name>
<dbReference type="AlphaFoldDB" id="A0A9I9DPU2"/>
<dbReference type="EnsemblPlants" id="MELO3C021773.2.1">
    <property type="protein sequence ID" value="MELO3C021773.2.1"/>
    <property type="gene ID" value="MELO3C021773.2"/>
</dbReference>
<protein>
    <submittedName>
        <fullName evidence="2">Uncharacterized protein</fullName>
    </submittedName>
</protein>
<sequence>MVSERGKDKTLDTIIYETQQETDKTSTAQLHHGCKTLDTIIYETQQETDKTSTAQLHHGCAITTAAMKKLLHQLQNTPTITTGPPSESATQPSGGNQPHAS</sequence>
<proteinExistence type="predicted"/>
<accession>A0A9I9DPU2</accession>
<organism evidence="2">
    <name type="scientific">Cucumis melo</name>
    <name type="common">Muskmelon</name>
    <dbReference type="NCBI Taxonomy" id="3656"/>
    <lineage>
        <taxon>Eukaryota</taxon>
        <taxon>Viridiplantae</taxon>
        <taxon>Streptophyta</taxon>
        <taxon>Embryophyta</taxon>
        <taxon>Tracheophyta</taxon>
        <taxon>Spermatophyta</taxon>
        <taxon>Magnoliopsida</taxon>
        <taxon>eudicotyledons</taxon>
        <taxon>Gunneridae</taxon>
        <taxon>Pentapetalae</taxon>
        <taxon>rosids</taxon>
        <taxon>fabids</taxon>
        <taxon>Cucurbitales</taxon>
        <taxon>Cucurbitaceae</taxon>
        <taxon>Benincaseae</taxon>
        <taxon>Cucumis</taxon>
    </lineage>
</organism>
<dbReference type="Gramene" id="MELO3C021773.2.1">
    <property type="protein sequence ID" value="MELO3C021773.2.1"/>
    <property type="gene ID" value="MELO3C021773.2"/>
</dbReference>
<evidence type="ECO:0000313" key="2">
    <source>
        <dbReference type="EnsemblPlants" id="MELO3C021773.2.1"/>
    </source>
</evidence>